<dbReference type="Proteomes" id="UP000198430">
    <property type="component" value="Unassembled WGS sequence"/>
</dbReference>
<dbReference type="EMBL" id="BCMH01000001">
    <property type="protein sequence ID" value="GAX02446.1"/>
    <property type="molecule type" value="Genomic_DNA"/>
</dbReference>
<name>A0A1Z5IL71_9LACO</name>
<evidence type="ECO:0000313" key="1">
    <source>
        <dbReference type="EMBL" id="GAX02446.1"/>
    </source>
</evidence>
<comment type="caution">
    <text evidence="1">The sequence shown here is derived from an EMBL/GenBank/DDBJ whole genome shotgun (WGS) entry which is preliminary data.</text>
</comment>
<dbReference type="AlphaFoldDB" id="A0A1Z5IL71"/>
<keyword evidence="2" id="KW-1185">Reference proteome</keyword>
<evidence type="ECO:0000313" key="2">
    <source>
        <dbReference type="Proteomes" id="UP000198430"/>
    </source>
</evidence>
<accession>A0A1Z5IL71</accession>
<proteinExistence type="predicted"/>
<protein>
    <submittedName>
        <fullName evidence="1">Uncharacterized protein</fullName>
    </submittedName>
</protein>
<gene>
    <name evidence="1" type="ORF">IWT140_00042</name>
</gene>
<sequence>MASQRLHRRYLQVLLDLSSQIVSIPSKSMVYYDLIGFKDHLLQAIDYIEDKSPEKGSD</sequence>
<organism evidence="1 2">
    <name type="scientific">Secundilactobacillus pentosiphilus</name>
    <dbReference type="NCBI Taxonomy" id="1714682"/>
    <lineage>
        <taxon>Bacteria</taxon>
        <taxon>Bacillati</taxon>
        <taxon>Bacillota</taxon>
        <taxon>Bacilli</taxon>
        <taxon>Lactobacillales</taxon>
        <taxon>Lactobacillaceae</taxon>
        <taxon>Secundilactobacillus</taxon>
    </lineage>
</organism>
<reference evidence="1 2" key="1">
    <citation type="submission" date="2015-11" db="EMBL/GenBank/DDBJ databases">
        <title>Draft genome sequences of new species of the genus Lactobacillus isolated from orchardgrass silage.</title>
        <authorList>
            <person name="Tohno M."/>
            <person name="Tanizawa Y."/>
            <person name="Arita M."/>
        </authorList>
    </citation>
    <scope>NUCLEOTIDE SEQUENCE [LARGE SCALE GENOMIC DNA]</scope>
    <source>
        <strain evidence="1 2">IWT140</strain>
    </source>
</reference>